<evidence type="ECO:0000313" key="1">
    <source>
        <dbReference type="EMBL" id="GIL94422.1"/>
    </source>
</evidence>
<organism evidence="1 2">
    <name type="scientific">Volvox reticuliferus</name>
    <dbReference type="NCBI Taxonomy" id="1737510"/>
    <lineage>
        <taxon>Eukaryota</taxon>
        <taxon>Viridiplantae</taxon>
        <taxon>Chlorophyta</taxon>
        <taxon>core chlorophytes</taxon>
        <taxon>Chlorophyceae</taxon>
        <taxon>CS clade</taxon>
        <taxon>Chlamydomonadales</taxon>
        <taxon>Volvocaceae</taxon>
        <taxon>Volvox</taxon>
    </lineage>
</organism>
<dbReference type="Proteomes" id="UP000722791">
    <property type="component" value="Unassembled WGS sequence"/>
</dbReference>
<gene>
    <name evidence="1" type="ORF">Vretimale_608</name>
</gene>
<sequence length="110" mass="11604">MILSRANTAVFGICAGLRQHSGSKIGSSSSSCTLQLQPQPLRGVSPKVRLPEAVVLYPDKVVTLQRNSMGCTRLRFDFGAGNTPTCSIVVAASVLTFPPNFGGLSLLRAI</sequence>
<reference evidence="1" key="1">
    <citation type="journal article" date="2021" name="Proc. Natl. Acad. Sci. U.S.A.">
        <title>Three genomes in the algal genus Volvox reveal the fate of a haploid sex-determining region after a transition to homothallism.</title>
        <authorList>
            <person name="Yamamoto K."/>
            <person name="Hamaji T."/>
            <person name="Kawai-Toyooka H."/>
            <person name="Matsuzaki R."/>
            <person name="Takahashi F."/>
            <person name="Nishimura Y."/>
            <person name="Kawachi M."/>
            <person name="Noguchi H."/>
            <person name="Minakuchi Y."/>
            <person name="Umen J.G."/>
            <person name="Toyoda A."/>
            <person name="Nozaki H."/>
        </authorList>
    </citation>
    <scope>NUCLEOTIDE SEQUENCE</scope>
    <source>
        <strain evidence="1">NIES-3785</strain>
    </source>
</reference>
<dbReference type="AlphaFoldDB" id="A0A8J4D811"/>
<dbReference type="EMBL" id="BNCQ01000001">
    <property type="protein sequence ID" value="GIL94422.1"/>
    <property type="molecule type" value="Genomic_DNA"/>
</dbReference>
<protein>
    <submittedName>
        <fullName evidence="1">Uncharacterized protein</fullName>
    </submittedName>
</protein>
<proteinExistence type="predicted"/>
<comment type="caution">
    <text evidence="1">The sequence shown here is derived from an EMBL/GenBank/DDBJ whole genome shotgun (WGS) entry which is preliminary data.</text>
</comment>
<name>A0A8J4D811_9CHLO</name>
<evidence type="ECO:0000313" key="2">
    <source>
        <dbReference type="Proteomes" id="UP000722791"/>
    </source>
</evidence>
<accession>A0A8J4D811</accession>